<evidence type="ECO:0000256" key="7">
    <source>
        <dbReference type="ARBA" id="ARBA00023242"/>
    </source>
</evidence>
<gene>
    <name evidence="15" type="ORF">LOTGIDRAFT_230707</name>
</gene>
<evidence type="ECO:0000256" key="11">
    <source>
        <dbReference type="SAM" id="Coils"/>
    </source>
</evidence>
<evidence type="ECO:0000259" key="13">
    <source>
        <dbReference type="Pfam" id="PF03801"/>
    </source>
</evidence>
<feature type="domain" description="Kinetochore protein Ndc80 CH" evidence="13">
    <location>
        <begin position="102"/>
        <end position="234"/>
    </location>
</feature>
<dbReference type="OMA" id="PSHKFQK"/>
<evidence type="ECO:0000256" key="2">
    <source>
        <dbReference type="ARBA" id="ARBA00022454"/>
    </source>
</evidence>
<keyword evidence="9 10" id="KW-0137">Centromere</keyword>
<evidence type="ECO:0000313" key="16">
    <source>
        <dbReference type="Proteomes" id="UP000030746"/>
    </source>
</evidence>
<comment type="subunit">
    <text evidence="10">Component of the NDC80 complex.</text>
</comment>
<comment type="similarity">
    <text evidence="1 10">Belongs to the NDC80/HEC1 family.</text>
</comment>
<dbReference type="GO" id="GO:0031262">
    <property type="term" value="C:Ndc80 complex"/>
    <property type="evidence" value="ECO:0007669"/>
    <property type="project" value="UniProtKB-UniRule"/>
</dbReference>
<keyword evidence="8 10" id="KW-0131">Cell cycle</keyword>
<reference evidence="15 16" key="1">
    <citation type="journal article" date="2013" name="Nature">
        <title>Insights into bilaterian evolution from three spiralian genomes.</title>
        <authorList>
            <person name="Simakov O."/>
            <person name="Marletaz F."/>
            <person name="Cho S.J."/>
            <person name="Edsinger-Gonzales E."/>
            <person name="Havlak P."/>
            <person name="Hellsten U."/>
            <person name="Kuo D.H."/>
            <person name="Larsson T."/>
            <person name="Lv J."/>
            <person name="Arendt D."/>
            <person name="Savage R."/>
            <person name="Osoegawa K."/>
            <person name="de Jong P."/>
            <person name="Grimwood J."/>
            <person name="Chapman J.A."/>
            <person name="Shapiro H."/>
            <person name="Aerts A."/>
            <person name="Otillar R.P."/>
            <person name="Terry A.Y."/>
            <person name="Boore J.L."/>
            <person name="Grigoriev I.V."/>
            <person name="Lindberg D.R."/>
            <person name="Seaver E.C."/>
            <person name="Weisblat D.A."/>
            <person name="Putnam N.H."/>
            <person name="Rokhsar D.S."/>
        </authorList>
    </citation>
    <scope>NUCLEOTIDE SEQUENCE [LARGE SCALE GENOMIC DNA]</scope>
</reference>
<keyword evidence="3 10" id="KW-0132">Cell division</keyword>
<dbReference type="KEGG" id="lgi:LOTGIDRAFT_230707"/>
<keyword evidence="16" id="KW-1185">Reference proteome</keyword>
<dbReference type="GeneID" id="20248382"/>
<dbReference type="GO" id="GO:0005737">
    <property type="term" value="C:cytoplasm"/>
    <property type="evidence" value="ECO:0007669"/>
    <property type="project" value="UniProtKB-ARBA"/>
</dbReference>
<feature type="compositionally biased region" description="Low complexity" evidence="12">
    <location>
        <begin position="27"/>
        <end position="46"/>
    </location>
</feature>
<comment type="subcellular location">
    <subcellularLocation>
        <location evidence="10">Chromosome</location>
        <location evidence="10">Centromere</location>
        <location evidence="10">Kinetochore</location>
    </subcellularLocation>
    <subcellularLocation>
        <location evidence="10">Nucleus</location>
    </subcellularLocation>
</comment>
<dbReference type="GO" id="GO:0051301">
    <property type="term" value="P:cell division"/>
    <property type="evidence" value="ECO:0007669"/>
    <property type="project" value="UniProtKB-UniRule"/>
</dbReference>
<evidence type="ECO:0000313" key="15">
    <source>
        <dbReference type="EMBL" id="ESP01445.1"/>
    </source>
</evidence>
<sequence>MRRSESMGPMRVQNDDHHGRVVRGKRSSSGTRNSGRSSSEGRPSVGIGRSSMGRPSTGVTPRSRTSTGYNSTGYPSLGRPSTSSSIPTYGGGAARPLSRLSSIGQKNPRHSSIGGRGRSAVPKECRPISDKAFQHKCIRRLSEFLIERGYPCSISNKGLQSPTNKEFYKIFEFIYSFMVPDIKINKPDEDIPRIFKLLGYPAVISKSSMFAVGSPHTWPGLLAALVWLMELVQFYLLNQESGDDRYLFTCDDDFDAMSEDKMLYLYVEKTYSAYLSGEDNFDKYDVALSRAIKAKYCGGSTATDPLSEINRLQQELDLLEQDSDILRNLKEQKGLLESDCQRMANYFDQVENFLKGLEHQRKETVEELEELVGKKTALEEKYKNMQNICEKQLMTQADIHRIQLKRRELQNQIDNLEKESESLDKDVWKSETDVARSREKIEGISREFNSKAHTLKLIPTTAENAQGIDYEMKTSHYSTMNDDHETLRSALLDFKKRCSAAVRDRESEKLKQTNHIEMLKESVNVGEEENNFLEKNVKKKEEEIERVKKMNQREYEMLQEEIDSEENIILELQKQCHISIQEAQRDLRDTLKNLELFVGSSFKVNIKNMLFDIIGCFYHRCDEKKLENDKILRTAIHTLNELVDEVVTGMSKEQEQLDDHILYSEGILKQLLAEEQEQIKRMEKDREEMMNREKSRMS</sequence>
<keyword evidence="2 10" id="KW-0158">Chromosome</keyword>
<dbReference type="GO" id="GO:0000226">
    <property type="term" value="P:microtubule cytoskeleton organization"/>
    <property type="evidence" value="ECO:0007669"/>
    <property type="project" value="UniProtKB-ARBA"/>
</dbReference>
<evidence type="ECO:0000256" key="5">
    <source>
        <dbReference type="ARBA" id="ARBA00022838"/>
    </source>
</evidence>
<feature type="coiled-coil region" evidence="11">
    <location>
        <begin position="665"/>
        <end position="692"/>
    </location>
</feature>
<protein>
    <recommendedName>
        <fullName evidence="10">Kinetochore protein NDC80</fullName>
    </recommendedName>
</protein>
<feature type="coiled-coil region" evidence="11">
    <location>
        <begin position="516"/>
        <end position="575"/>
    </location>
</feature>
<keyword evidence="4 10" id="KW-0498">Mitosis</keyword>
<keyword evidence="5 10" id="KW-0995">Kinetochore</keyword>
<feature type="compositionally biased region" description="Polar residues" evidence="12">
    <location>
        <begin position="53"/>
        <end position="87"/>
    </location>
</feature>
<feature type="domain" description="Kinetochore protein NDC80 loop region" evidence="14">
    <location>
        <begin position="410"/>
        <end position="596"/>
    </location>
</feature>
<keyword evidence="6 11" id="KW-0175">Coiled coil</keyword>
<name>V4CH67_LOTGI</name>
<dbReference type="FunFam" id="1.10.418.30:FF:000002">
    <property type="entry name" value="NDC80, kinetochore complex component"/>
    <property type="match status" value="1"/>
</dbReference>
<dbReference type="InterPro" id="IPR005550">
    <property type="entry name" value="Kinetochore_Ndc80"/>
</dbReference>
<evidence type="ECO:0000256" key="1">
    <source>
        <dbReference type="ARBA" id="ARBA00007050"/>
    </source>
</evidence>
<dbReference type="CTD" id="20248382"/>
<dbReference type="Pfam" id="PF03801">
    <property type="entry name" value="Ndc80_HEC"/>
    <property type="match status" value="1"/>
</dbReference>
<evidence type="ECO:0000259" key="14">
    <source>
        <dbReference type="Pfam" id="PF24487"/>
    </source>
</evidence>
<evidence type="ECO:0000256" key="10">
    <source>
        <dbReference type="RuleBase" id="RU368072"/>
    </source>
</evidence>
<dbReference type="InterPro" id="IPR057091">
    <property type="entry name" value="NDC80_loop"/>
</dbReference>
<organism evidence="15 16">
    <name type="scientific">Lottia gigantea</name>
    <name type="common">Giant owl limpet</name>
    <dbReference type="NCBI Taxonomy" id="225164"/>
    <lineage>
        <taxon>Eukaryota</taxon>
        <taxon>Metazoa</taxon>
        <taxon>Spiralia</taxon>
        <taxon>Lophotrochozoa</taxon>
        <taxon>Mollusca</taxon>
        <taxon>Gastropoda</taxon>
        <taxon>Patellogastropoda</taxon>
        <taxon>Lottioidea</taxon>
        <taxon>Lottiidae</taxon>
        <taxon>Lottia</taxon>
    </lineage>
</organism>
<dbReference type="EMBL" id="KB200521">
    <property type="protein sequence ID" value="ESP01445.1"/>
    <property type="molecule type" value="Genomic_DNA"/>
</dbReference>
<evidence type="ECO:0000256" key="3">
    <source>
        <dbReference type="ARBA" id="ARBA00022618"/>
    </source>
</evidence>
<dbReference type="InterPro" id="IPR038273">
    <property type="entry name" value="Ndc80_sf"/>
</dbReference>
<dbReference type="AlphaFoldDB" id="V4CH67"/>
<dbReference type="GO" id="GO:0005634">
    <property type="term" value="C:nucleus"/>
    <property type="evidence" value="ECO:0007669"/>
    <property type="project" value="UniProtKB-SubCell"/>
</dbReference>
<dbReference type="PANTHER" id="PTHR10643:SF2">
    <property type="entry name" value="KINETOCHORE PROTEIN NDC80 HOMOLOG"/>
    <property type="match status" value="1"/>
</dbReference>
<dbReference type="OrthoDB" id="7459479at2759"/>
<accession>V4CH67</accession>
<keyword evidence="7 10" id="KW-0539">Nucleus</keyword>
<feature type="coiled-coil region" evidence="11">
    <location>
        <begin position="309"/>
        <end position="426"/>
    </location>
</feature>
<dbReference type="Proteomes" id="UP000030746">
    <property type="component" value="Unassembled WGS sequence"/>
</dbReference>
<dbReference type="HOGENOM" id="CLU_394994_0_0_1"/>
<evidence type="ECO:0000256" key="8">
    <source>
        <dbReference type="ARBA" id="ARBA00023306"/>
    </source>
</evidence>
<dbReference type="STRING" id="225164.V4CH67"/>
<dbReference type="GO" id="GO:0051315">
    <property type="term" value="P:attachment of mitotic spindle microtubules to kinetochore"/>
    <property type="evidence" value="ECO:0007669"/>
    <property type="project" value="UniProtKB-UniRule"/>
</dbReference>
<evidence type="ECO:0000256" key="9">
    <source>
        <dbReference type="ARBA" id="ARBA00023328"/>
    </source>
</evidence>
<dbReference type="Pfam" id="PF24487">
    <property type="entry name" value="NDC80_loop"/>
    <property type="match status" value="1"/>
</dbReference>
<evidence type="ECO:0000256" key="6">
    <source>
        <dbReference type="ARBA" id="ARBA00023054"/>
    </source>
</evidence>
<dbReference type="PANTHER" id="PTHR10643">
    <property type="entry name" value="KINETOCHORE PROTEIN NDC80"/>
    <property type="match status" value="1"/>
</dbReference>
<feature type="region of interest" description="Disordered" evidence="12">
    <location>
        <begin position="1"/>
        <end position="123"/>
    </location>
</feature>
<dbReference type="InterPro" id="IPR055260">
    <property type="entry name" value="Ndc80_CH"/>
</dbReference>
<comment type="function">
    <text evidence="10">Acts as a component of the essential kinetochore-associated NDC80 complex, which is required for chromosome segregation and spindle checkpoint activity.</text>
</comment>
<proteinExistence type="inferred from homology"/>
<dbReference type="Gene3D" id="1.10.418.30">
    <property type="entry name" value="Ncd80 complex, Ncd80 subunit"/>
    <property type="match status" value="1"/>
</dbReference>
<evidence type="ECO:0000256" key="4">
    <source>
        <dbReference type="ARBA" id="ARBA00022776"/>
    </source>
</evidence>
<evidence type="ECO:0000256" key="12">
    <source>
        <dbReference type="SAM" id="MobiDB-lite"/>
    </source>
</evidence>
<dbReference type="GO" id="GO:0005815">
    <property type="term" value="C:microtubule organizing center"/>
    <property type="evidence" value="ECO:0007669"/>
    <property type="project" value="UniProtKB-ARBA"/>
</dbReference>
<dbReference type="RefSeq" id="XP_009048079.1">
    <property type="nucleotide sequence ID" value="XM_009049831.1"/>
</dbReference>